<feature type="compositionally biased region" description="Acidic residues" evidence="1">
    <location>
        <begin position="471"/>
        <end position="488"/>
    </location>
</feature>
<evidence type="ECO:0000256" key="1">
    <source>
        <dbReference type="SAM" id="MobiDB-lite"/>
    </source>
</evidence>
<feature type="region of interest" description="Disordered" evidence="1">
    <location>
        <begin position="142"/>
        <end position="167"/>
    </location>
</feature>
<evidence type="ECO:0000313" key="3">
    <source>
        <dbReference type="Proteomes" id="UP001430356"/>
    </source>
</evidence>
<accession>A0AAW0F377</accession>
<feature type="compositionally biased region" description="Basic and acidic residues" evidence="1">
    <location>
        <begin position="12"/>
        <end position="22"/>
    </location>
</feature>
<sequence>MDTDTSSVAASRDGRTLRHGESVYDEYDEMSNMTVGTSSPRMQLGAKSPHSDSKSRMSMDPMTPSFDASVAPVRPEPPQQLPLNNHNLHGFARRVEMGGVPLRLDVIPDDAYVDYTAATVEVRSERKPADKHGDVSVLAAAGRTHDQGDLGSDAADSGTQYSNASLHGGEASIEGNAWNIERASVDPQVGSPTRHHTDPLSSANLDQHLHDLSRGPAPLRVENIVATEVPRPLRVGNADVSRMIADPMVVSVVAEASEADALSNSEVISARNLPTKVASVGDTMDDMWSTTSTRGPDIVYLTPGGASNDKLRALSKENLRQLRQQLESGETPLRPELLAGLGTMVRVMAQNKSNKSLSTAAEPAMTGERSKAPDVDTVIGSPLPAFAVPHGASSVASPKAPKDGETSALAGVSFHSTFVEAAATEAGDARAMDSSDFHTTEFLRPPRAITSDGDADGRNAVGAAGVGDAERGEEEEEDGEEGEEGEEGDALHEKTSSGGDSREGQNESVFNMTEDDGVDDMADHTSMSRHMRELFKLVQEGRRDQSHLRQLVLEQHAVITYLQSTVKGLKSELSALKKQ</sequence>
<protein>
    <submittedName>
        <fullName evidence="2">Uncharacterized protein</fullName>
    </submittedName>
</protein>
<organism evidence="2 3">
    <name type="scientific">Novymonas esmeraldas</name>
    <dbReference type="NCBI Taxonomy" id="1808958"/>
    <lineage>
        <taxon>Eukaryota</taxon>
        <taxon>Discoba</taxon>
        <taxon>Euglenozoa</taxon>
        <taxon>Kinetoplastea</taxon>
        <taxon>Metakinetoplastina</taxon>
        <taxon>Trypanosomatida</taxon>
        <taxon>Trypanosomatidae</taxon>
        <taxon>Novymonas</taxon>
    </lineage>
</organism>
<feature type="compositionally biased region" description="Polar residues" evidence="1">
    <location>
        <begin position="31"/>
        <end position="41"/>
    </location>
</feature>
<comment type="caution">
    <text evidence="2">The sequence shown here is derived from an EMBL/GenBank/DDBJ whole genome shotgun (WGS) entry which is preliminary data.</text>
</comment>
<feature type="region of interest" description="Disordered" evidence="1">
    <location>
        <begin position="353"/>
        <end position="373"/>
    </location>
</feature>
<feature type="compositionally biased region" description="Low complexity" evidence="1">
    <location>
        <begin position="458"/>
        <end position="467"/>
    </location>
</feature>
<name>A0AAW0F377_9TRYP</name>
<evidence type="ECO:0000313" key="2">
    <source>
        <dbReference type="EMBL" id="KAK7200783.1"/>
    </source>
</evidence>
<dbReference type="EMBL" id="JAECZO010000008">
    <property type="protein sequence ID" value="KAK7200783.1"/>
    <property type="molecule type" value="Genomic_DNA"/>
</dbReference>
<keyword evidence="3" id="KW-1185">Reference proteome</keyword>
<dbReference type="AlphaFoldDB" id="A0AAW0F377"/>
<feature type="region of interest" description="Disordered" evidence="1">
    <location>
        <begin position="427"/>
        <end position="507"/>
    </location>
</feature>
<gene>
    <name evidence="2" type="ORF">NESM_000136600</name>
</gene>
<feature type="region of interest" description="Disordered" evidence="1">
    <location>
        <begin position="1"/>
        <end position="80"/>
    </location>
</feature>
<feature type="compositionally biased region" description="Basic and acidic residues" evidence="1">
    <location>
        <begin position="427"/>
        <end position="441"/>
    </location>
</feature>
<dbReference type="Proteomes" id="UP001430356">
    <property type="component" value="Unassembled WGS sequence"/>
</dbReference>
<feature type="compositionally biased region" description="Basic and acidic residues" evidence="1">
    <location>
        <begin position="489"/>
        <end position="505"/>
    </location>
</feature>
<reference evidence="2 3" key="1">
    <citation type="journal article" date="2021" name="MBio">
        <title>A New Model Trypanosomatid, Novymonas esmeraldas: Genomic Perception of Its 'Candidatus Pandoraea novymonadis' Endosymbiont.</title>
        <authorList>
            <person name="Zakharova A."/>
            <person name="Saura A."/>
            <person name="Butenko A."/>
            <person name="Podesvova L."/>
            <person name="Warmusova S."/>
            <person name="Kostygov A.Y."/>
            <person name="Nenarokova A."/>
            <person name="Lukes J."/>
            <person name="Opperdoes F.R."/>
            <person name="Yurchenko V."/>
        </authorList>
    </citation>
    <scope>NUCLEOTIDE SEQUENCE [LARGE SCALE GENOMIC DNA]</scope>
    <source>
        <strain evidence="2 3">E262AT.01</strain>
    </source>
</reference>
<proteinExistence type="predicted"/>